<sequence length="65" mass="7269">MVEKLLSYAWKRVERLPPLHLLILIFHRHPELIQQAGAQQPSGRIPGFVLGLQDSAYSCGTGVCQ</sequence>
<name>A0A6A7C7N8_9PEZI</name>
<evidence type="ECO:0000313" key="2">
    <source>
        <dbReference type="Proteomes" id="UP000799421"/>
    </source>
</evidence>
<reference evidence="1" key="1">
    <citation type="journal article" date="2020" name="Stud. Mycol.">
        <title>101 Dothideomycetes genomes: a test case for predicting lifestyles and emergence of pathogens.</title>
        <authorList>
            <person name="Haridas S."/>
            <person name="Albert R."/>
            <person name="Binder M."/>
            <person name="Bloem J."/>
            <person name="Labutti K."/>
            <person name="Salamov A."/>
            <person name="Andreopoulos B."/>
            <person name="Baker S."/>
            <person name="Barry K."/>
            <person name="Bills G."/>
            <person name="Bluhm B."/>
            <person name="Cannon C."/>
            <person name="Castanera R."/>
            <person name="Culley D."/>
            <person name="Daum C."/>
            <person name="Ezra D."/>
            <person name="Gonzalez J."/>
            <person name="Henrissat B."/>
            <person name="Kuo A."/>
            <person name="Liang C."/>
            <person name="Lipzen A."/>
            <person name="Lutzoni F."/>
            <person name="Magnuson J."/>
            <person name="Mondo S."/>
            <person name="Nolan M."/>
            <person name="Ohm R."/>
            <person name="Pangilinan J."/>
            <person name="Park H.-J."/>
            <person name="Ramirez L."/>
            <person name="Alfaro M."/>
            <person name="Sun H."/>
            <person name="Tritt A."/>
            <person name="Yoshinaga Y."/>
            <person name="Zwiers L.-H."/>
            <person name="Turgeon B."/>
            <person name="Goodwin S."/>
            <person name="Spatafora J."/>
            <person name="Crous P."/>
            <person name="Grigoriev I."/>
        </authorList>
    </citation>
    <scope>NUCLEOTIDE SEQUENCE</scope>
    <source>
        <strain evidence="1">CBS 480.64</strain>
    </source>
</reference>
<gene>
    <name evidence="1" type="ORF">K470DRAFT_255206</name>
</gene>
<dbReference type="AlphaFoldDB" id="A0A6A7C7N8"/>
<keyword evidence="2" id="KW-1185">Reference proteome</keyword>
<accession>A0A6A7C7N8</accession>
<dbReference type="EMBL" id="MU005962">
    <property type="protein sequence ID" value="KAF2863079.1"/>
    <property type="molecule type" value="Genomic_DNA"/>
</dbReference>
<evidence type="ECO:0000313" key="1">
    <source>
        <dbReference type="EMBL" id="KAF2863079.1"/>
    </source>
</evidence>
<proteinExistence type="predicted"/>
<dbReference type="Proteomes" id="UP000799421">
    <property type="component" value="Unassembled WGS sequence"/>
</dbReference>
<protein>
    <submittedName>
        <fullName evidence="1">Uncharacterized protein</fullName>
    </submittedName>
</protein>
<organism evidence="1 2">
    <name type="scientific">Piedraia hortae CBS 480.64</name>
    <dbReference type="NCBI Taxonomy" id="1314780"/>
    <lineage>
        <taxon>Eukaryota</taxon>
        <taxon>Fungi</taxon>
        <taxon>Dikarya</taxon>
        <taxon>Ascomycota</taxon>
        <taxon>Pezizomycotina</taxon>
        <taxon>Dothideomycetes</taxon>
        <taxon>Dothideomycetidae</taxon>
        <taxon>Capnodiales</taxon>
        <taxon>Piedraiaceae</taxon>
        <taxon>Piedraia</taxon>
    </lineage>
</organism>